<keyword evidence="3" id="KW-0393">Immunoglobulin domain</keyword>
<dbReference type="GeneTree" id="ENSGT01050000246305"/>
<dbReference type="GO" id="GO:0002764">
    <property type="term" value="P:immune response-regulating signaling pathway"/>
    <property type="evidence" value="ECO:0007669"/>
    <property type="project" value="TreeGrafter"/>
</dbReference>
<dbReference type="AlphaFoldDB" id="A0A8C6AKD5"/>
<dbReference type="InterPro" id="IPR013783">
    <property type="entry name" value="Ig-like_fold"/>
</dbReference>
<feature type="compositionally biased region" description="Polar residues" evidence="4">
    <location>
        <begin position="148"/>
        <end position="157"/>
    </location>
</feature>
<name>A0A8C6AKD5_MONMO</name>
<dbReference type="GO" id="GO:0005886">
    <property type="term" value="C:plasma membrane"/>
    <property type="evidence" value="ECO:0007669"/>
    <property type="project" value="TreeGrafter"/>
</dbReference>
<evidence type="ECO:0000256" key="3">
    <source>
        <dbReference type="ARBA" id="ARBA00023319"/>
    </source>
</evidence>
<evidence type="ECO:0000313" key="6">
    <source>
        <dbReference type="Proteomes" id="UP000694561"/>
    </source>
</evidence>
<dbReference type="SUPFAM" id="SSF48726">
    <property type="entry name" value="Immunoglobulin"/>
    <property type="match status" value="1"/>
</dbReference>
<evidence type="ECO:0000256" key="4">
    <source>
        <dbReference type="SAM" id="MobiDB-lite"/>
    </source>
</evidence>
<dbReference type="Gene3D" id="2.60.40.10">
    <property type="entry name" value="Immunoglobulins"/>
    <property type="match status" value="1"/>
</dbReference>
<organism evidence="5 6">
    <name type="scientific">Monodon monoceros</name>
    <name type="common">Narwhal</name>
    <name type="synonym">Ceratodon monodon</name>
    <dbReference type="NCBI Taxonomy" id="40151"/>
    <lineage>
        <taxon>Eukaryota</taxon>
        <taxon>Metazoa</taxon>
        <taxon>Chordata</taxon>
        <taxon>Craniata</taxon>
        <taxon>Vertebrata</taxon>
        <taxon>Euteleostomi</taxon>
        <taxon>Mammalia</taxon>
        <taxon>Eutheria</taxon>
        <taxon>Laurasiatheria</taxon>
        <taxon>Artiodactyla</taxon>
        <taxon>Whippomorpha</taxon>
        <taxon>Cetacea</taxon>
        <taxon>Odontoceti</taxon>
        <taxon>Monodontidae</taxon>
        <taxon>Monodon</taxon>
    </lineage>
</organism>
<dbReference type="Ensembl" id="ENSMMNT00015002042.1">
    <property type="protein sequence ID" value="ENSMMNP00015001851.1"/>
    <property type="gene ID" value="ENSMMNG00015001435.1"/>
</dbReference>
<dbReference type="InterPro" id="IPR036179">
    <property type="entry name" value="Ig-like_dom_sf"/>
</dbReference>
<accession>A0A8C6AKD5</accession>
<dbReference type="FunFam" id="2.60.40.10:FF:000049">
    <property type="entry name" value="Leukocyte immunoglobulin-like receptor subfamily B member 1"/>
    <property type="match status" value="1"/>
</dbReference>
<feature type="region of interest" description="Disordered" evidence="4">
    <location>
        <begin position="133"/>
        <end position="157"/>
    </location>
</feature>
<evidence type="ECO:0000313" key="5">
    <source>
        <dbReference type="Ensembl" id="ENSMMNP00015001851.1"/>
    </source>
</evidence>
<keyword evidence="6" id="KW-1185">Reference proteome</keyword>
<dbReference type="InterPro" id="IPR050412">
    <property type="entry name" value="Ig-like_Receptors_ImmuneReg"/>
</dbReference>
<reference evidence="5" key="1">
    <citation type="submission" date="2025-08" db="UniProtKB">
        <authorList>
            <consortium name="Ensembl"/>
        </authorList>
    </citation>
    <scope>IDENTIFICATION</scope>
</reference>
<keyword evidence="1" id="KW-0732">Signal</keyword>
<proteinExistence type="predicted"/>
<dbReference type="PANTHER" id="PTHR11738">
    <property type="entry name" value="MHC CLASS I NK CELL RECEPTOR"/>
    <property type="match status" value="1"/>
</dbReference>
<dbReference type="PANTHER" id="PTHR11738:SF129">
    <property type="entry name" value="LEUKOCYTE-ASSOCIATED IMMUNOGLOBULIN-LIKE RECEPTOR 1"/>
    <property type="match status" value="1"/>
</dbReference>
<protein>
    <submittedName>
        <fullName evidence="5">Uncharacterized protein</fullName>
    </submittedName>
</protein>
<sequence>MISAQGTYTGHRDPRLLGNILLSSLLGTLPRPSIWGQGSVISRRQLTFVCRGPDRVKRFHLENKDNRNDFKNEDRDNMSQLCPHQTEARFGITIMSKDTVWHYCCRYKKESGWSEPSEPLELVVTGEEVSALPSGLSQVPGPCPQLCPPSTGSPAPS</sequence>
<dbReference type="Proteomes" id="UP000694561">
    <property type="component" value="Unplaced"/>
</dbReference>
<keyword evidence="2" id="KW-1015">Disulfide bond</keyword>
<reference evidence="5" key="2">
    <citation type="submission" date="2025-09" db="UniProtKB">
        <authorList>
            <consortium name="Ensembl"/>
        </authorList>
    </citation>
    <scope>IDENTIFICATION</scope>
</reference>
<evidence type="ECO:0000256" key="2">
    <source>
        <dbReference type="ARBA" id="ARBA00023157"/>
    </source>
</evidence>
<evidence type="ECO:0000256" key="1">
    <source>
        <dbReference type="ARBA" id="ARBA00022729"/>
    </source>
</evidence>